<dbReference type="Gene3D" id="3.40.50.1980">
    <property type="entry name" value="Nitrogenase molybdenum iron protein domain"/>
    <property type="match status" value="2"/>
</dbReference>
<dbReference type="PANTHER" id="PTHR30535">
    <property type="entry name" value="VITAMIN B12-BINDING PROTEIN"/>
    <property type="match status" value="1"/>
</dbReference>
<dbReference type="InterPro" id="IPR054828">
    <property type="entry name" value="Vit_B12_bind_prot"/>
</dbReference>
<organism evidence="3 4">
    <name type="scientific">Arenicella chitinivorans</name>
    <dbReference type="NCBI Taxonomy" id="1329800"/>
    <lineage>
        <taxon>Bacteria</taxon>
        <taxon>Pseudomonadati</taxon>
        <taxon>Pseudomonadota</taxon>
        <taxon>Gammaproteobacteria</taxon>
        <taxon>Arenicellales</taxon>
        <taxon>Arenicellaceae</taxon>
        <taxon>Arenicella</taxon>
    </lineage>
</organism>
<evidence type="ECO:0000313" key="4">
    <source>
        <dbReference type="Proteomes" id="UP000614811"/>
    </source>
</evidence>
<reference evidence="3" key="1">
    <citation type="journal article" date="2014" name="Int. J. Syst. Evol. Microbiol.">
        <title>Complete genome sequence of Corynebacterium casei LMG S-19264T (=DSM 44701T), isolated from a smear-ripened cheese.</title>
        <authorList>
            <consortium name="US DOE Joint Genome Institute (JGI-PGF)"/>
            <person name="Walter F."/>
            <person name="Albersmeier A."/>
            <person name="Kalinowski J."/>
            <person name="Ruckert C."/>
        </authorList>
    </citation>
    <scope>NUCLEOTIDE SEQUENCE</scope>
    <source>
        <strain evidence="3">KCTC 12711</strain>
    </source>
</reference>
<dbReference type="PROSITE" id="PS51257">
    <property type="entry name" value="PROKAR_LIPOPROTEIN"/>
    <property type="match status" value="1"/>
</dbReference>
<accession>A0A918VJJ0</accession>
<dbReference type="GO" id="GO:0071281">
    <property type="term" value="P:cellular response to iron ion"/>
    <property type="evidence" value="ECO:0007669"/>
    <property type="project" value="TreeGrafter"/>
</dbReference>
<gene>
    <name evidence="3" type="primary">btuF</name>
    <name evidence="3" type="ORF">GCM10008090_09700</name>
</gene>
<keyword evidence="1" id="KW-0732">Signal</keyword>
<dbReference type="NCBIfam" id="NF038402">
    <property type="entry name" value="TroA_like"/>
    <property type="match status" value="1"/>
</dbReference>
<dbReference type="PROSITE" id="PS50983">
    <property type="entry name" value="FE_B12_PBP"/>
    <property type="match status" value="1"/>
</dbReference>
<reference evidence="3" key="2">
    <citation type="submission" date="2020-09" db="EMBL/GenBank/DDBJ databases">
        <authorList>
            <person name="Sun Q."/>
            <person name="Kim S."/>
        </authorList>
    </citation>
    <scope>NUCLEOTIDE SEQUENCE</scope>
    <source>
        <strain evidence="3">KCTC 12711</strain>
    </source>
</reference>
<dbReference type="EMBL" id="BMXA01000001">
    <property type="protein sequence ID" value="GHA02426.1"/>
    <property type="molecule type" value="Genomic_DNA"/>
</dbReference>
<dbReference type="InterPro" id="IPR002491">
    <property type="entry name" value="ABC_transptr_periplasmic_BD"/>
</dbReference>
<dbReference type="AlphaFoldDB" id="A0A918VJJ0"/>
<name>A0A918VJJ0_9GAMM</name>
<dbReference type="PANTHER" id="PTHR30535:SF34">
    <property type="entry name" value="MOLYBDATE-BINDING PROTEIN MOLA"/>
    <property type="match status" value="1"/>
</dbReference>
<keyword evidence="4" id="KW-1185">Reference proteome</keyword>
<sequence>MRRLIVFSLLLLVACQQETQTTKQIASDTSVSVVDFSGATVTLKKPAERIVSLAPHITENIYSAGAGNKLIGVVSYSDYPAAVTDLPLVGGYASINVEKIIELQPDLIISWESGNSTASIQQLQALGYPVYIDQPDTLADVAHSIKDIGVLSGTTAEAARVAENFLISIKEIEEQYKSKPTLKTFYQVWNDPLQTINGTHIISDAIALCGGVNIYADEAVIAPVINIESILERNPDAIIASGMSSARPDWLDEWYAWPSINAVQNDHLFFVDPDHIQRHTVRILLGINTICKQLDAARTPSEL</sequence>
<protein>
    <submittedName>
        <fullName evidence="3">Cobalamin-binding protein</fullName>
    </submittedName>
</protein>
<evidence type="ECO:0000259" key="2">
    <source>
        <dbReference type="PROSITE" id="PS50983"/>
    </source>
</evidence>
<evidence type="ECO:0000313" key="3">
    <source>
        <dbReference type="EMBL" id="GHA02426.1"/>
    </source>
</evidence>
<dbReference type="SUPFAM" id="SSF53807">
    <property type="entry name" value="Helical backbone' metal receptor"/>
    <property type="match status" value="1"/>
</dbReference>
<evidence type="ECO:0000256" key="1">
    <source>
        <dbReference type="ARBA" id="ARBA00022729"/>
    </source>
</evidence>
<dbReference type="InterPro" id="IPR050902">
    <property type="entry name" value="ABC_Transporter_SBP"/>
</dbReference>
<feature type="domain" description="Fe/B12 periplasmic-binding" evidence="2">
    <location>
        <begin position="49"/>
        <end position="298"/>
    </location>
</feature>
<dbReference type="RefSeq" id="WP_189398858.1">
    <property type="nucleotide sequence ID" value="NZ_BMXA01000001.1"/>
</dbReference>
<comment type="caution">
    <text evidence="3">The sequence shown here is derived from an EMBL/GenBank/DDBJ whole genome shotgun (WGS) entry which is preliminary data.</text>
</comment>
<dbReference type="CDD" id="cd01144">
    <property type="entry name" value="BtuF"/>
    <property type="match status" value="1"/>
</dbReference>
<dbReference type="Proteomes" id="UP000614811">
    <property type="component" value="Unassembled WGS sequence"/>
</dbReference>
<dbReference type="Pfam" id="PF01497">
    <property type="entry name" value="Peripla_BP_2"/>
    <property type="match status" value="1"/>
</dbReference>
<proteinExistence type="predicted"/>